<feature type="compositionally biased region" description="Basic and acidic residues" evidence="1">
    <location>
        <begin position="238"/>
        <end position="250"/>
    </location>
</feature>
<reference evidence="2 3" key="1">
    <citation type="journal article" date="2019" name="Plant Biotechnol. J.">
        <title>The red bayberry genome and genetic basis of sex determination.</title>
        <authorList>
            <person name="Jia H.M."/>
            <person name="Jia H.J."/>
            <person name="Cai Q.L."/>
            <person name="Wang Y."/>
            <person name="Zhao H.B."/>
            <person name="Yang W.F."/>
            <person name="Wang G.Y."/>
            <person name="Li Y.H."/>
            <person name="Zhan D.L."/>
            <person name="Shen Y.T."/>
            <person name="Niu Q.F."/>
            <person name="Chang L."/>
            <person name="Qiu J."/>
            <person name="Zhao L."/>
            <person name="Xie H.B."/>
            <person name="Fu W.Y."/>
            <person name="Jin J."/>
            <person name="Li X.W."/>
            <person name="Jiao Y."/>
            <person name="Zhou C.C."/>
            <person name="Tu T."/>
            <person name="Chai C.Y."/>
            <person name="Gao J.L."/>
            <person name="Fan L.J."/>
            <person name="van de Weg E."/>
            <person name="Wang J.Y."/>
            <person name="Gao Z.S."/>
        </authorList>
    </citation>
    <scope>NUCLEOTIDE SEQUENCE [LARGE SCALE GENOMIC DNA]</scope>
    <source>
        <tissue evidence="2">Leaves</tissue>
    </source>
</reference>
<organism evidence="2 3">
    <name type="scientific">Morella rubra</name>
    <name type="common">Chinese bayberry</name>
    <dbReference type="NCBI Taxonomy" id="262757"/>
    <lineage>
        <taxon>Eukaryota</taxon>
        <taxon>Viridiplantae</taxon>
        <taxon>Streptophyta</taxon>
        <taxon>Embryophyta</taxon>
        <taxon>Tracheophyta</taxon>
        <taxon>Spermatophyta</taxon>
        <taxon>Magnoliopsida</taxon>
        <taxon>eudicotyledons</taxon>
        <taxon>Gunneridae</taxon>
        <taxon>Pentapetalae</taxon>
        <taxon>rosids</taxon>
        <taxon>fabids</taxon>
        <taxon>Fagales</taxon>
        <taxon>Myricaceae</taxon>
        <taxon>Morella</taxon>
    </lineage>
</organism>
<comment type="caution">
    <text evidence="2">The sequence shown here is derived from an EMBL/GenBank/DDBJ whole genome shotgun (WGS) entry which is preliminary data.</text>
</comment>
<evidence type="ECO:0000313" key="3">
    <source>
        <dbReference type="Proteomes" id="UP000516437"/>
    </source>
</evidence>
<dbReference type="Proteomes" id="UP000516437">
    <property type="component" value="Chromosome 7"/>
</dbReference>
<dbReference type="AlphaFoldDB" id="A0A6A1UZ87"/>
<dbReference type="EMBL" id="RXIC02000025">
    <property type="protein sequence ID" value="KAB1205406.1"/>
    <property type="molecule type" value="Genomic_DNA"/>
</dbReference>
<feature type="region of interest" description="Disordered" evidence="1">
    <location>
        <begin position="1"/>
        <end position="41"/>
    </location>
</feature>
<sequence>MDRRKKPRKPTLERRNAAKHIEYDAVSSSSSLDESTSSSLHTRSLDLSDRMSFRVEGIDGEMDLICSRLGLSGPDDFSIPTAAWEALKIRSSSDILPLSGIHGLDSPKTEEVKDREEAEAVSELRQRAVDVARTRDETEVSRAVPAESSGCCNSSGGGNGIKGIRPPPVLKPPPAMRLPIFDNACSSWDLVKDFGPDAERGSSVIAHGGYRSSSDDEVEEEEKDEDKEEGGGEGGVEVAREKREVVEENGLRFGQIASPSESCSFTTSNDDDSSSTTTEPMSNISPTGRIRPNITSFEKGALLGRGSFGAVYEAIAE</sequence>
<evidence type="ECO:0000256" key="1">
    <source>
        <dbReference type="SAM" id="MobiDB-lite"/>
    </source>
</evidence>
<accession>A0A6A1UZ87</accession>
<feature type="compositionally biased region" description="Acidic residues" evidence="1">
    <location>
        <begin position="215"/>
        <end position="228"/>
    </location>
</feature>
<proteinExistence type="predicted"/>
<feature type="region of interest" description="Disordered" evidence="1">
    <location>
        <begin position="136"/>
        <end position="165"/>
    </location>
</feature>
<feature type="region of interest" description="Disordered" evidence="1">
    <location>
        <begin position="200"/>
        <end position="292"/>
    </location>
</feature>
<keyword evidence="2" id="KW-0808">Transferase</keyword>
<dbReference type="OrthoDB" id="1746562at2759"/>
<name>A0A6A1UZ87_9ROSI</name>
<keyword evidence="2" id="KW-0418">Kinase</keyword>
<gene>
    <name evidence="2" type="ORF">CJ030_MR7G010653</name>
</gene>
<feature type="compositionally biased region" description="Low complexity" evidence="1">
    <location>
        <begin position="264"/>
        <end position="278"/>
    </location>
</feature>
<evidence type="ECO:0000313" key="2">
    <source>
        <dbReference type="EMBL" id="KAB1205406.1"/>
    </source>
</evidence>
<feature type="compositionally biased region" description="Low complexity" evidence="1">
    <location>
        <begin position="27"/>
        <end position="39"/>
    </location>
</feature>
<feature type="compositionally biased region" description="Basic and acidic residues" evidence="1">
    <location>
        <begin position="10"/>
        <end position="23"/>
    </location>
</feature>
<protein>
    <submittedName>
        <fullName evidence="2">Mitogen-activated protein kinase kinase kinase 1</fullName>
    </submittedName>
</protein>
<keyword evidence="3" id="KW-1185">Reference proteome</keyword>
<dbReference type="GO" id="GO:0016301">
    <property type="term" value="F:kinase activity"/>
    <property type="evidence" value="ECO:0007669"/>
    <property type="project" value="UniProtKB-KW"/>
</dbReference>